<proteinExistence type="predicted"/>
<protein>
    <submittedName>
        <fullName evidence="1">Uncharacterized protein</fullName>
    </submittedName>
</protein>
<comment type="caution">
    <text evidence="1">The sequence shown here is derived from an EMBL/GenBank/DDBJ whole genome shotgun (WGS) entry which is preliminary data.</text>
</comment>
<sequence>MSSGPRGLVEFVSSTSRRARYKPRSQSSGHQEDTNAISQTGSQKGKDRQVQPMRNRSLSLTGFVIADLRSRPRRDWGSCQNCTKHKVRCAFHDAGSHYEAQLQDTVPGIDTEPGTTVKPSRRWPAKVRAEVRQWRRTEVLPIPDFGDRIQVQPALYSDDELCYIYHAAKLNHQLMVIEAHDLTIMTVYAPSFFGIASKSRLVMNGLLALSASQVAFSSNCGFARHRAYQYQMLAIKDLRQALGTFSHDNADDVLAASMALLWLSEDIRSQISRGITAILKICHDWGFESDLFKLISNSWTGSANKSNKSSTVNNTYPHLARVFKFNVLQRIIIEMQKLRASLQHRELMDENAKRLQLLIGLAQNLSSLDPSAPANEQFEHMRLLRDYALWIPVCGLLAGNDLPSALLINAYLYIMVIQVYRQFPRAYMLDVGGDMISLLEETLRRVAATGDYGASLADTQTLLSMMELPIHLGR</sequence>
<dbReference type="Proteomes" id="UP001148629">
    <property type="component" value="Unassembled WGS sequence"/>
</dbReference>
<accession>A0ACC1S249</accession>
<dbReference type="EMBL" id="JANRMS010001162">
    <property type="protein sequence ID" value="KAJ3530510.1"/>
    <property type="molecule type" value="Genomic_DNA"/>
</dbReference>
<reference evidence="1" key="1">
    <citation type="submission" date="2022-08" db="EMBL/GenBank/DDBJ databases">
        <title>Genome Sequence of Fusarium decemcellulare.</title>
        <authorList>
            <person name="Buettner E."/>
        </authorList>
    </citation>
    <scope>NUCLEOTIDE SEQUENCE</scope>
    <source>
        <strain evidence="1">Babe19</strain>
    </source>
</reference>
<organism evidence="1 2">
    <name type="scientific">Fusarium decemcellulare</name>
    <dbReference type="NCBI Taxonomy" id="57161"/>
    <lineage>
        <taxon>Eukaryota</taxon>
        <taxon>Fungi</taxon>
        <taxon>Dikarya</taxon>
        <taxon>Ascomycota</taxon>
        <taxon>Pezizomycotina</taxon>
        <taxon>Sordariomycetes</taxon>
        <taxon>Hypocreomycetidae</taxon>
        <taxon>Hypocreales</taxon>
        <taxon>Nectriaceae</taxon>
        <taxon>Fusarium</taxon>
        <taxon>Fusarium decemcellulare species complex</taxon>
    </lineage>
</organism>
<gene>
    <name evidence="1" type="ORF">NM208_g9295</name>
</gene>
<name>A0ACC1S249_9HYPO</name>
<keyword evidence="2" id="KW-1185">Reference proteome</keyword>
<evidence type="ECO:0000313" key="2">
    <source>
        <dbReference type="Proteomes" id="UP001148629"/>
    </source>
</evidence>
<evidence type="ECO:0000313" key="1">
    <source>
        <dbReference type="EMBL" id="KAJ3530510.1"/>
    </source>
</evidence>